<dbReference type="InterPro" id="IPR008538">
    <property type="entry name" value="Uma2"/>
</dbReference>
<feature type="domain" description="Putative restriction endonuclease" evidence="3">
    <location>
        <begin position="42"/>
        <end position="214"/>
    </location>
</feature>
<evidence type="ECO:0000256" key="1">
    <source>
        <dbReference type="SAM" id="Coils"/>
    </source>
</evidence>
<keyword evidence="5" id="KW-1185">Reference proteome</keyword>
<dbReference type="Proteomes" id="UP000748752">
    <property type="component" value="Unassembled WGS sequence"/>
</dbReference>
<dbReference type="InterPro" id="IPR012296">
    <property type="entry name" value="Nuclease_put_TT1808"/>
</dbReference>
<feature type="region of interest" description="Disordered" evidence="2">
    <location>
        <begin position="1"/>
        <end position="32"/>
    </location>
</feature>
<comment type="caution">
    <text evidence="4">The sequence shown here is derived from an EMBL/GenBank/DDBJ whole genome shotgun (WGS) entry which is preliminary data.</text>
</comment>
<feature type="compositionally biased region" description="Basic and acidic residues" evidence="2">
    <location>
        <begin position="1"/>
        <end position="20"/>
    </location>
</feature>
<evidence type="ECO:0000259" key="3">
    <source>
        <dbReference type="Pfam" id="PF05685"/>
    </source>
</evidence>
<name>A0ABS1CE23_9GAMM</name>
<gene>
    <name evidence="4" type="ORF">CKO31_05220</name>
</gene>
<evidence type="ECO:0000313" key="4">
    <source>
        <dbReference type="EMBL" id="MBK1630151.1"/>
    </source>
</evidence>
<dbReference type="Pfam" id="PF05685">
    <property type="entry name" value="Uma2"/>
    <property type="match status" value="1"/>
</dbReference>
<protein>
    <recommendedName>
        <fullName evidence="3">Putative restriction endonuclease domain-containing protein</fullName>
    </recommendedName>
</protein>
<dbReference type="CDD" id="cd06260">
    <property type="entry name" value="DUF820-like"/>
    <property type="match status" value="1"/>
</dbReference>
<reference evidence="4 5" key="1">
    <citation type="journal article" date="2020" name="Microorganisms">
        <title>Osmotic Adaptation and Compatible Solute Biosynthesis of Phototrophic Bacteria as Revealed from Genome Analyses.</title>
        <authorList>
            <person name="Imhoff J.F."/>
            <person name="Rahn T."/>
            <person name="Kunzel S."/>
            <person name="Keller A."/>
            <person name="Neulinger S.C."/>
        </authorList>
    </citation>
    <scope>NUCLEOTIDE SEQUENCE [LARGE SCALE GENOMIC DNA]</scope>
    <source>
        <strain evidence="4 5">DSM 6210</strain>
    </source>
</reference>
<accession>A0ABS1CE23</accession>
<dbReference type="EMBL" id="NRRV01000008">
    <property type="protein sequence ID" value="MBK1630151.1"/>
    <property type="molecule type" value="Genomic_DNA"/>
</dbReference>
<proteinExistence type="predicted"/>
<dbReference type="SUPFAM" id="SSF52980">
    <property type="entry name" value="Restriction endonuclease-like"/>
    <property type="match status" value="1"/>
</dbReference>
<dbReference type="PANTHER" id="PTHR34107">
    <property type="entry name" value="SLL0198 PROTEIN-RELATED"/>
    <property type="match status" value="1"/>
</dbReference>
<dbReference type="Gene3D" id="3.90.1570.10">
    <property type="entry name" value="tt1808, chain A"/>
    <property type="match status" value="1"/>
</dbReference>
<organism evidence="4 5">
    <name type="scientific">Thiohalocapsa halophila</name>
    <dbReference type="NCBI Taxonomy" id="69359"/>
    <lineage>
        <taxon>Bacteria</taxon>
        <taxon>Pseudomonadati</taxon>
        <taxon>Pseudomonadota</taxon>
        <taxon>Gammaproteobacteria</taxon>
        <taxon>Chromatiales</taxon>
        <taxon>Chromatiaceae</taxon>
        <taxon>Thiohalocapsa</taxon>
    </lineage>
</organism>
<evidence type="ECO:0000313" key="5">
    <source>
        <dbReference type="Proteomes" id="UP000748752"/>
    </source>
</evidence>
<feature type="coiled-coil region" evidence="1">
    <location>
        <begin position="241"/>
        <end position="281"/>
    </location>
</feature>
<keyword evidence="1" id="KW-0175">Coiled coil</keyword>
<sequence length="285" mass="32383">MSRDAVAEEHRPSADSHSSAHDAPVVEPVSEDGRPVSEDVYWRDYYDLSDIHYEWNNGRLEEKPVSDYATYLVYRWLIALLGHFLEVKPIAATIALEMGFRLALPEKVVIRKPDFGVVRLDNARPLQPRDNTYPGVFDLCIEALSDLERKGIERDAVTKKQEYAAGGVPEYYIVHRERGRMAFFARGDDGLYQPMEPVDDVIASRVLPGFRFRIADLLTQPSPSDLRDDPVYADFVLPGWRAAEQRAAAEAERAAEEQRARLAAEARARAAEESLARLRRERGRD</sequence>
<dbReference type="PANTHER" id="PTHR34107:SF4">
    <property type="entry name" value="SLL1222 PROTEIN"/>
    <property type="match status" value="1"/>
</dbReference>
<evidence type="ECO:0000256" key="2">
    <source>
        <dbReference type="SAM" id="MobiDB-lite"/>
    </source>
</evidence>
<dbReference type="InterPro" id="IPR011335">
    <property type="entry name" value="Restrct_endonuc-II-like"/>
</dbReference>